<keyword evidence="4" id="KW-1185">Reference proteome</keyword>
<reference evidence="3 4" key="1">
    <citation type="journal article" date="2007" name="Science">
        <title>The Chlamydomonas genome reveals the evolution of key animal and plant functions.</title>
        <authorList>
            <person name="Merchant S.S."/>
            <person name="Prochnik S.E."/>
            <person name="Vallon O."/>
            <person name="Harris E.H."/>
            <person name="Karpowicz S.J."/>
            <person name="Witman G.B."/>
            <person name="Terry A."/>
            <person name="Salamov A."/>
            <person name="Fritz-Laylin L.K."/>
            <person name="Marechal-Drouard L."/>
            <person name="Marshall W.F."/>
            <person name="Qu L.H."/>
            <person name="Nelson D.R."/>
            <person name="Sanderfoot A.A."/>
            <person name="Spalding M.H."/>
            <person name="Kapitonov V.V."/>
            <person name="Ren Q."/>
            <person name="Ferris P."/>
            <person name="Lindquist E."/>
            <person name="Shapiro H."/>
            <person name="Lucas S.M."/>
            <person name="Grimwood J."/>
            <person name="Schmutz J."/>
            <person name="Cardol P."/>
            <person name="Cerutti H."/>
            <person name="Chanfreau G."/>
            <person name="Chen C.L."/>
            <person name="Cognat V."/>
            <person name="Croft M.T."/>
            <person name="Dent R."/>
            <person name="Dutcher S."/>
            <person name="Fernandez E."/>
            <person name="Fukuzawa H."/>
            <person name="Gonzalez-Ballester D."/>
            <person name="Gonzalez-Halphen D."/>
            <person name="Hallmann A."/>
            <person name="Hanikenne M."/>
            <person name="Hippler M."/>
            <person name="Inwood W."/>
            <person name="Jabbari K."/>
            <person name="Kalanon M."/>
            <person name="Kuras R."/>
            <person name="Lefebvre P.A."/>
            <person name="Lemaire S.D."/>
            <person name="Lobanov A.V."/>
            <person name="Lohr M."/>
            <person name="Manuell A."/>
            <person name="Meier I."/>
            <person name="Mets L."/>
            <person name="Mittag M."/>
            <person name="Mittelmeier T."/>
            <person name="Moroney J.V."/>
            <person name="Moseley J."/>
            <person name="Napoli C."/>
            <person name="Nedelcu A.M."/>
            <person name="Niyogi K."/>
            <person name="Novoselov S.V."/>
            <person name="Paulsen I.T."/>
            <person name="Pazour G."/>
            <person name="Purton S."/>
            <person name="Ral J.P."/>
            <person name="Riano-Pachon D.M."/>
            <person name="Riekhof W."/>
            <person name="Rymarquis L."/>
            <person name="Schroda M."/>
            <person name="Stern D."/>
            <person name="Umen J."/>
            <person name="Willows R."/>
            <person name="Wilson N."/>
            <person name="Zimmer S.L."/>
            <person name="Allmer J."/>
            <person name="Balk J."/>
            <person name="Bisova K."/>
            <person name="Chen C.J."/>
            <person name="Elias M."/>
            <person name="Gendler K."/>
            <person name="Hauser C."/>
            <person name="Lamb M.R."/>
            <person name="Ledford H."/>
            <person name="Long J.C."/>
            <person name="Minagawa J."/>
            <person name="Page M.D."/>
            <person name="Pan J."/>
            <person name="Pootakham W."/>
            <person name="Roje S."/>
            <person name="Rose A."/>
            <person name="Stahlberg E."/>
            <person name="Terauchi A.M."/>
            <person name="Yang P."/>
            <person name="Ball S."/>
            <person name="Bowler C."/>
            <person name="Dieckmann C.L."/>
            <person name="Gladyshev V.N."/>
            <person name="Green P."/>
            <person name="Jorgensen R."/>
            <person name="Mayfield S."/>
            <person name="Mueller-Roeber B."/>
            <person name="Rajamani S."/>
            <person name="Sayre R.T."/>
            <person name="Brokstein P."/>
            <person name="Dubchak I."/>
            <person name="Goodstein D."/>
            <person name="Hornick L."/>
            <person name="Huang Y.W."/>
            <person name="Jhaveri J."/>
            <person name="Luo Y."/>
            <person name="Martinez D."/>
            <person name="Ngau W.C."/>
            <person name="Otillar B."/>
            <person name="Poliakov A."/>
            <person name="Porter A."/>
            <person name="Szajkowski L."/>
            <person name="Werner G."/>
            <person name="Zhou K."/>
            <person name="Grigoriev I.V."/>
            <person name="Rokhsar D.S."/>
            <person name="Grossman A.R."/>
        </authorList>
    </citation>
    <scope>NUCLEOTIDE SEQUENCE [LARGE SCALE GENOMIC DNA]</scope>
    <source>
        <strain evidence="4">CC-503</strain>
    </source>
</reference>
<evidence type="ECO:0000313" key="4">
    <source>
        <dbReference type="Proteomes" id="UP000006906"/>
    </source>
</evidence>
<dbReference type="Gene3D" id="2.30.30.40">
    <property type="entry name" value="SH3 Domains"/>
    <property type="match status" value="1"/>
</dbReference>
<name>A0A2K3DLX1_CHLRE</name>
<accession>A0A2K3DLX1</accession>
<evidence type="ECO:0008006" key="5">
    <source>
        <dbReference type="Google" id="ProtNLM"/>
    </source>
</evidence>
<organism evidence="3 4">
    <name type="scientific">Chlamydomonas reinhardtii</name>
    <name type="common">Chlamydomonas smithii</name>
    <dbReference type="NCBI Taxonomy" id="3055"/>
    <lineage>
        <taxon>Eukaryota</taxon>
        <taxon>Viridiplantae</taxon>
        <taxon>Chlorophyta</taxon>
        <taxon>core chlorophytes</taxon>
        <taxon>Chlorophyceae</taxon>
        <taxon>CS clade</taxon>
        <taxon>Chlamydomonadales</taxon>
        <taxon>Chlamydomonadaceae</taxon>
        <taxon>Chlamydomonas</taxon>
    </lineage>
</organism>
<feature type="region of interest" description="Disordered" evidence="2">
    <location>
        <begin position="1"/>
        <end position="85"/>
    </location>
</feature>
<dbReference type="InParanoid" id="A0A2K3DLX1"/>
<dbReference type="KEGG" id="cre:CHLRE_06g250000v5"/>
<proteinExistence type="predicted"/>
<feature type="coiled-coil region" evidence="1">
    <location>
        <begin position="120"/>
        <end position="158"/>
    </location>
</feature>
<evidence type="ECO:0000313" key="3">
    <source>
        <dbReference type="EMBL" id="PNW81518.1"/>
    </source>
</evidence>
<dbReference type="Gramene" id="PNW81518">
    <property type="protein sequence ID" value="PNW81518"/>
    <property type="gene ID" value="CHLRE_06g250000v5"/>
</dbReference>
<dbReference type="InterPro" id="IPR037252">
    <property type="entry name" value="Mib_Herc2_sf"/>
</dbReference>
<dbReference type="SUPFAM" id="SSF159034">
    <property type="entry name" value="Mib/herc2 domain-like"/>
    <property type="match status" value="1"/>
</dbReference>
<dbReference type="AlphaFoldDB" id="A0A2K3DLX1"/>
<gene>
    <name evidence="3" type="ORF">CHLRE_06g250000v5</name>
</gene>
<dbReference type="EMBL" id="CM008967">
    <property type="protein sequence ID" value="PNW81518.1"/>
    <property type="molecule type" value="Genomic_DNA"/>
</dbReference>
<keyword evidence="1" id="KW-0175">Coiled coil</keyword>
<evidence type="ECO:0000256" key="1">
    <source>
        <dbReference type="SAM" id="Coils"/>
    </source>
</evidence>
<sequence length="291" mass="31820">MAAFLKRSAEPVPPLNAESQLTGHGAPQAPLDSPPLLATPPDLKLGVEPTPPEVLPRSSDAGDGGGDLLERQASTAAAAPERPVPDESALWREGLIRVVNDLIAKMTSLDLELWEERRHSQELRAERDALATNLRQALEALEVMKRQQEEQTREAVAAALRDVGRGAQQSDRPLDFSHIADRMQRLQEFLVTYTRAVSDVRALEGQMGPVVQDSTVTEVRNIEVGMIVVRGRDWRSGDVDGCSWGVVTKCNAGQYGRTRVLWNATGLETVHVTTQSGSELREAPAWAKNGR</sequence>
<protein>
    <recommendedName>
        <fullName evidence="5">MIB/HERC2 domain-containing protein</fullName>
    </recommendedName>
</protein>
<dbReference type="GO" id="GO:0046872">
    <property type="term" value="F:metal ion binding"/>
    <property type="evidence" value="ECO:0007669"/>
    <property type="project" value="InterPro"/>
</dbReference>
<dbReference type="GO" id="GO:0004842">
    <property type="term" value="F:ubiquitin-protein transferase activity"/>
    <property type="evidence" value="ECO:0007669"/>
    <property type="project" value="InterPro"/>
</dbReference>
<dbReference type="OrthoDB" id="10569573at2759"/>
<evidence type="ECO:0000256" key="2">
    <source>
        <dbReference type="SAM" id="MobiDB-lite"/>
    </source>
</evidence>
<dbReference type="GeneID" id="5722222"/>
<dbReference type="RefSeq" id="XP_042923288.1">
    <property type="nucleotide sequence ID" value="XM_043062582.1"/>
</dbReference>
<dbReference type="Proteomes" id="UP000006906">
    <property type="component" value="Chromosome 6"/>
</dbReference>